<organism evidence="3 4">
    <name type="scientific">Lentibacillus halophilus</name>
    <dbReference type="NCBI Taxonomy" id="295065"/>
    <lineage>
        <taxon>Bacteria</taxon>
        <taxon>Bacillati</taxon>
        <taxon>Bacillota</taxon>
        <taxon>Bacilli</taxon>
        <taxon>Bacillales</taxon>
        <taxon>Bacillaceae</taxon>
        <taxon>Lentibacillus</taxon>
    </lineage>
</organism>
<keyword evidence="4" id="KW-1185">Reference proteome</keyword>
<protein>
    <submittedName>
        <fullName evidence="3">MOSC domain-containing protein</fullName>
    </submittedName>
</protein>
<dbReference type="RefSeq" id="WP_343751953.1">
    <property type="nucleotide sequence ID" value="NZ_BAAADM010000032.1"/>
</dbReference>
<evidence type="ECO:0000313" key="4">
    <source>
        <dbReference type="Proteomes" id="UP001501459"/>
    </source>
</evidence>
<accession>A0ABP3J1R7</accession>
<name>A0ABP3J1R7_9BACI</name>
<dbReference type="InterPro" id="IPR005302">
    <property type="entry name" value="MoCF_Sase_C"/>
</dbReference>
<feature type="region of interest" description="Disordered" evidence="1">
    <location>
        <begin position="215"/>
        <end position="235"/>
    </location>
</feature>
<dbReference type="EMBL" id="BAAADM010000032">
    <property type="protein sequence ID" value="GAA0437736.1"/>
    <property type="molecule type" value="Genomic_DNA"/>
</dbReference>
<dbReference type="PROSITE" id="PS51340">
    <property type="entry name" value="MOSC"/>
    <property type="match status" value="1"/>
</dbReference>
<sequence length="235" mass="26900">MTHPVIEQIRVGKPQTYGDKDAKNPMDREWTTGIVKEPVSGNVWVGETNLDEDGQGDRKNHGGAEKAIFIYPIAHYDRWQEKLSRNDFTIGAFGENLAIRNMTESDVCVGDTFKVGDAIVQVSQPRRPCWRPARRWRIKDLAIQIQREELTGWYCRVLREGYIQAGDTFQLQERPYPEWTVAACNDVMYNHKRNRELSAKLAAVDVLAPSWQNTLSKRAQGQQSSDKKRVIGPNE</sequence>
<dbReference type="Pfam" id="PF03473">
    <property type="entry name" value="MOSC"/>
    <property type="match status" value="1"/>
</dbReference>
<dbReference type="PANTHER" id="PTHR30212:SF2">
    <property type="entry name" value="PROTEIN YIIM"/>
    <property type="match status" value="1"/>
</dbReference>
<feature type="domain" description="MOSC" evidence="2">
    <location>
        <begin position="37"/>
        <end position="172"/>
    </location>
</feature>
<evidence type="ECO:0000256" key="1">
    <source>
        <dbReference type="SAM" id="MobiDB-lite"/>
    </source>
</evidence>
<dbReference type="Pfam" id="PF03475">
    <property type="entry name" value="YiiM_3-alpha"/>
    <property type="match status" value="1"/>
</dbReference>
<dbReference type="InterPro" id="IPR011037">
    <property type="entry name" value="Pyrv_Knase-like_insert_dom_sf"/>
</dbReference>
<reference evidence="4" key="1">
    <citation type="journal article" date="2019" name="Int. J. Syst. Evol. Microbiol.">
        <title>The Global Catalogue of Microorganisms (GCM) 10K type strain sequencing project: providing services to taxonomists for standard genome sequencing and annotation.</title>
        <authorList>
            <consortium name="The Broad Institute Genomics Platform"/>
            <consortium name="The Broad Institute Genome Sequencing Center for Infectious Disease"/>
            <person name="Wu L."/>
            <person name="Ma J."/>
        </authorList>
    </citation>
    <scope>NUCLEOTIDE SEQUENCE [LARGE SCALE GENOMIC DNA]</scope>
    <source>
        <strain evidence="4">JCM 12149</strain>
    </source>
</reference>
<dbReference type="InterPro" id="IPR052353">
    <property type="entry name" value="Benzoxazolinone_Detox_Enz"/>
</dbReference>
<proteinExistence type="predicted"/>
<feature type="compositionally biased region" description="Polar residues" evidence="1">
    <location>
        <begin position="215"/>
        <end position="224"/>
    </location>
</feature>
<dbReference type="SUPFAM" id="SSF50800">
    <property type="entry name" value="PK beta-barrel domain-like"/>
    <property type="match status" value="1"/>
</dbReference>
<gene>
    <name evidence="3" type="ORF">GCM10008983_13310</name>
</gene>
<evidence type="ECO:0000259" key="2">
    <source>
        <dbReference type="PROSITE" id="PS51340"/>
    </source>
</evidence>
<dbReference type="Gene3D" id="2.40.33.20">
    <property type="entry name" value="PK beta-barrel domain-like"/>
    <property type="match status" value="1"/>
</dbReference>
<evidence type="ECO:0000313" key="3">
    <source>
        <dbReference type="EMBL" id="GAA0437736.1"/>
    </source>
</evidence>
<dbReference type="PANTHER" id="PTHR30212">
    <property type="entry name" value="PROTEIN YIIM"/>
    <property type="match status" value="1"/>
</dbReference>
<dbReference type="Proteomes" id="UP001501459">
    <property type="component" value="Unassembled WGS sequence"/>
</dbReference>
<dbReference type="InterPro" id="IPR005163">
    <property type="entry name" value="Tri_helical_YiiM-like"/>
</dbReference>
<comment type="caution">
    <text evidence="3">The sequence shown here is derived from an EMBL/GenBank/DDBJ whole genome shotgun (WGS) entry which is preliminary data.</text>
</comment>